<evidence type="ECO:0000256" key="1">
    <source>
        <dbReference type="SAM" id="MobiDB-lite"/>
    </source>
</evidence>
<keyword evidence="4" id="KW-1185">Reference proteome</keyword>
<reference evidence="3" key="1">
    <citation type="submission" date="2020-09" db="EMBL/GenBank/DDBJ databases">
        <authorList>
            <person name="Kim M.K."/>
        </authorList>
    </citation>
    <scope>NUCLEOTIDE SEQUENCE</scope>
    <source>
        <strain evidence="3">BT704</strain>
    </source>
</reference>
<evidence type="ECO:0000256" key="2">
    <source>
        <dbReference type="SAM" id="SignalP"/>
    </source>
</evidence>
<protein>
    <recommendedName>
        <fullName evidence="5">BcpO-related WXXGXW repeat protein</fullName>
    </recommendedName>
</protein>
<dbReference type="EMBL" id="JACXAA010000002">
    <property type="protein sequence ID" value="MBD2752308.1"/>
    <property type="molecule type" value="Genomic_DNA"/>
</dbReference>
<dbReference type="RefSeq" id="WP_191037957.1">
    <property type="nucleotide sequence ID" value="NZ_JACXAA010000002.1"/>
</dbReference>
<gene>
    <name evidence="3" type="ORF">IC230_05355</name>
</gene>
<accession>A0A927AYV7</accession>
<evidence type="ECO:0008006" key="5">
    <source>
        <dbReference type="Google" id="ProtNLM"/>
    </source>
</evidence>
<dbReference type="Pfam" id="PF20245">
    <property type="entry name" value="DUF6600"/>
    <property type="match status" value="1"/>
</dbReference>
<sequence length="423" mass="46776">MNILKTIQLLGLIAVLALGPFSARHASAQPDASVPVESFYNELAPYGQWTQHPNYGNVWLPNADPNFQPYSSGGHWVMTEYGNTWVSDYAWGWAPFHYGRWIYDPAYGGWLWIPGTDWAPAWVSWRSGGGYYGWAPLGPGVNIDINIPAPYWTFVPQVYFTSPSWYSYCVPRPRVVNIYQNTTIINNYYRANNRAYAYGPPRGDIERYTRQSVPVYRIDRMDRPGRSVVGNGSVGFYRPGQSSGYGQAYGRNDRFDNTPRPNYGGNGTSSRGNYEANRGNYNGNANPPTRNYEGNNGNAPSRGNYGGNPSADRNGGYETTPTPNAGNYSRPQSGGFESSRGSYSPGNAQQGSSPQSPNRSYERVERQGQSNSQPIPGGRSEGGFQRMPENNRGMQSQSRGQEQPQRVENSASPGGGGRGRGPR</sequence>
<dbReference type="AlphaFoldDB" id="A0A927AYV7"/>
<feature type="signal peptide" evidence="2">
    <location>
        <begin position="1"/>
        <end position="28"/>
    </location>
</feature>
<name>A0A927AYV7_9BACT</name>
<feature type="compositionally biased region" description="Polar residues" evidence="1">
    <location>
        <begin position="392"/>
        <end position="412"/>
    </location>
</feature>
<comment type="caution">
    <text evidence="3">The sequence shown here is derived from an EMBL/GenBank/DDBJ whole genome shotgun (WGS) entry which is preliminary data.</text>
</comment>
<feature type="compositionally biased region" description="Gly residues" evidence="1">
    <location>
        <begin position="413"/>
        <end position="423"/>
    </location>
</feature>
<evidence type="ECO:0000313" key="3">
    <source>
        <dbReference type="EMBL" id="MBD2752308.1"/>
    </source>
</evidence>
<feature type="chain" id="PRO_5037204560" description="BcpO-related WXXGXW repeat protein" evidence="2">
    <location>
        <begin position="29"/>
        <end position="423"/>
    </location>
</feature>
<dbReference type="InterPro" id="IPR046535">
    <property type="entry name" value="DUF6600"/>
</dbReference>
<feature type="region of interest" description="Disordered" evidence="1">
    <location>
        <begin position="227"/>
        <end position="423"/>
    </location>
</feature>
<evidence type="ECO:0000313" key="4">
    <source>
        <dbReference type="Proteomes" id="UP000653797"/>
    </source>
</evidence>
<organism evidence="3 4">
    <name type="scientific">Spirosoma validum</name>
    <dbReference type="NCBI Taxonomy" id="2771355"/>
    <lineage>
        <taxon>Bacteria</taxon>
        <taxon>Pseudomonadati</taxon>
        <taxon>Bacteroidota</taxon>
        <taxon>Cytophagia</taxon>
        <taxon>Cytophagales</taxon>
        <taxon>Cytophagaceae</taxon>
        <taxon>Spirosoma</taxon>
    </lineage>
</organism>
<proteinExistence type="predicted"/>
<dbReference type="Proteomes" id="UP000653797">
    <property type="component" value="Unassembled WGS sequence"/>
</dbReference>
<feature type="compositionally biased region" description="Polar residues" evidence="1">
    <location>
        <begin position="279"/>
        <end position="301"/>
    </location>
</feature>
<keyword evidence="2" id="KW-0732">Signal</keyword>
<feature type="compositionally biased region" description="Polar residues" evidence="1">
    <location>
        <begin position="317"/>
        <end position="359"/>
    </location>
</feature>